<reference evidence="3 4" key="1">
    <citation type="journal article" date="2016" name="Genome Biol. Evol.">
        <title>Divergent and convergent evolution of fungal pathogenicity.</title>
        <authorList>
            <person name="Shang Y."/>
            <person name="Xiao G."/>
            <person name="Zheng P."/>
            <person name="Cen K."/>
            <person name="Zhan S."/>
            <person name="Wang C."/>
        </authorList>
    </citation>
    <scope>NUCLEOTIDE SEQUENCE [LARGE SCALE GENOMIC DNA]</scope>
    <source>
        <strain evidence="3 4">RCEF 264</strain>
    </source>
</reference>
<feature type="domain" description="F-box" evidence="2">
    <location>
        <begin position="234"/>
        <end position="280"/>
    </location>
</feature>
<dbReference type="Proteomes" id="UP000076874">
    <property type="component" value="Unassembled WGS sequence"/>
</dbReference>
<dbReference type="Pfam" id="PF13516">
    <property type="entry name" value="LRR_6"/>
    <property type="match status" value="2"/>
</dbReference>
<dbReference type="InterPro" id="IPR001810">
    <property type="entry name" value="F-box_dom"/>
</dbReference>
<dbReference type="PANTHER" id="PTHR13318:SF95">
    <property type="entry name" value="F-BOX PROTEIN YLR352W"/>
    <property type="match status" value="1"/>
</dbReference>
<organism evidence="3 4">
    <name type="scientific">Niveomyces insectorum RCEF 264</name>
    <dbReference type="NCBI Taxonomy" id="1081102"/>
    <lineage>
        <taxon>Eukaryota</taxon>
        <taxon>Fungi</taxon>
        <taxon>Dikarya</taxon>
        <taxon>Ascomycota</taxon>
        <taxon>Pezizomycotina</taxon>
        <taxon>Sordariomycetes</taxon>
        <taxon>Hypocreomycetidae</taxon>
        <taxon>Hypocreales</taxon>
        <taxon>Cordycipitaceae</taxon>
        <taxon>Niveomyces</taxon>
    </lineage>
</organism>
<dbReference type="InterPro" id="IPR032675">
    <property type="entry name" value="LRR_dom_sf"/>
</dbReference>
<evidence type="ECO:0000313" key="4">
    <source>
        <dbReference type="Proteomes" id="UP000076874"/>
    </source>
</evidence>
<dbReference type="CDD" id="cd09917">
    <property type="entry name" value="F-box_SF"/>
    <property type="match status" value="1"/>
</dbReference>
<accession>A0A167RGK6</accession>
<dbReference type="Pfam" id="PF12937">
    <property type="entry name" value="F-box-like"/>
    <property type="match status" value="1"/>
</dbReference>
<dbReference type="GO" id="GO:0031146">
    <property type="term" value="P:SCF-dependent proteasomal ubiquitin-dependent protein catabolic process"/>
    <property type="evidence" value="ECO:0007669"/>
    <property type="project" value="TreeGrafter"/>
</dbReference>
<dbReference type="SUPFAM" id="SSF81383">
    <property type="entry name" value="F-box domain"/>
    <property type="match status" value="1"/>
</dbReference>
<feature type="compositionally biased region" description="Polar residues" evidence="1">
    <location>
        <begin position="104"/>
        <end position="114"/>
    </location>
</feature>
<name>A0A167RGK6_9HYPO</name>
<feature type="region of interest" description="Disordered" evidence="1">
    <location>
        <begin position="1"/>
        <end position="115"/>
    </location>
</feature>
<dbReference type="PANTHER" id="PTHR13318">
    <property type="entry name" value="PARTNER OF PAIRED, ISOFORM B-RELATED"/>
    <property type="match status" value="1"/>
</dbReference>
<comment type="caution">
    <text evidence="3">The sequence shown here is derived from an EMBL/GenBank/DDBJ whole genome shotgun (WGS) entry which is preliminary data.</text>
</comment>
<dbReference type="STRING" id="1081102.A0A167RGK6"/>
<keyword evidence="4" id="KW-1185">Reference proteome</keyword>
<feature type="compositionally biased region" description="Polar residues" evidence="1">
    <location>
        <begin position="48"/>
        <end position="62"/>
    </location>
</feature>
<dbReference type="AlphaFoldDB" id="A0A167RGK6"/>
<dbReference type="PROSITE" id="PS50181">
    <property type="entry name" value="FBOX"/>
    <property type="match status" value="1"/>
</dbReference>
<feature type="region of interest" description="Disordered" evidence="1">
    <location>
        <begin position="715"/>
        <end position="751"/>
    </location>
</feature>
<dbReference type="SMART" id="SM00256">
    <property type="entry name" value="FBOX"/>
    <property type="match status" value="1"/>
</dbReference>
<feature type="compositionally biased region" description="Low complexity" evidence="1">
    <location>
        <begin position="63"/>
        <end position="74"/>
    </location>
</feature>
<sequence length="777" mass="84036">MAESQLSAGLAISGDGNGGNGHEDTRQAQQVQEEGHAEQLDQFPQLEHASTSQPLQDSQRSQPAAAADGMADAPPRWKGRQRLFRGLSRMSSSPSLAPFGGRARSSSTPYTRSGASLSCISLASTSSPFSPTPSSAASSGFAFSPLASPAMGGAATDDYPSSSTSLASPPTSFPRSGSPSNGGGGDDDGNGFPVRKVDLSYEGAGSGKKIPVPVDVVRVSSSPWSPPRPKKSFFQRWELLPHEIKVHIFGFFRPKELVRFSRVNRAFYKACFDGQLWTRFDASEFYQDIPAESLSKIITAAGPFVRDLNLRGCIQIEKYQDAINMTQACNNLVNATLEGSHLSFHNLEALLKRNPKLAHINLTGLACVNLNSCVTISDNCTQLEVLNLSWCKNATAKGVAVVLKSCPKLRDLRVGEVRGFDSLEVAETIFKTNRLERFILSGCDDLTDPALCAMLHGLHPEIDLLTDRPKVPPRRLRHLDLSRCQRLTNRGVAALGYCVPDLEGLVLSGCSALTDAALEPILASTPRLAFLDLEDLTELTDHLLSEHLTKAPCAERLKHLSVSYCENIGDTGVLPAVRACKNLRSVDMDNTRISDLVLAEAAAMVRTRAARTRDRGTRPYVGLSMAVYDCPNVTWTGVREVLSRNAEILMPRSTTVNGQKSPALATFPTEIIALKCFYGWQMTVDEHIKRVLRGDFAAAARLERKWADYMQANEEAGTGGAGNRRRRRRAREAQQVHADEEEGGVGDGGVGAVAGLAGTPTMGIGRRRARTATCAVM</sequence>
<dbReference type="SMART" id="SM00367">
    <property type="entry name" value="LRR_CC"/>
    <property type="match status" value="5"/>
</dbReference>
<evidence type="ECO:0000259" key="2">
    <source>
        <dbReference type="PROSITE" id="PS50181"/>
    </source>
</evidence>
<gene>
    <name evidence="3" type="ORF">SPI_06645</name>
</gene>
<dbReference type="InterPro" id="IPR036047">
    <property type="entry name" value="F-box-like_dom_sf"/>
</dbReference>
<protein>
    <submittedName>
        <fullName evidence="3">F-box domain containing protein</fullName>
    </submittedName>
</protein>
<dbReference type="EMBL" id="AZHD01000012">
    <property type="protein sequence ID" value="OAA58572.1"/>
    <property type="molecule type" value="Genomic_DNA"/>
</dbReference>
<proteinExistence type="predicted"/>
<feature type="region of interest" description="Disordered" evidence="1">
    <location>
        <begin position="152"/>
        <end position="196"/>
    </location>
</feature>
<dbReference type="OrthoDB" id="550575at2759"/>
<dbReference type="Gene3D" id="3.80.10.10">
    <property type="entry name" value="Ribonuclease Inhibitor"/>
    <property type="match status" value="2"/>
</dbReference>
<feature type="compositionally biased region" description="Low complexity" evidence="1">
    <location>
        <begin position="160"/>
        <end position="179"/>
    </location>
</feature>
<dbReference type="SUPFAM" id="SSF52047">
    <property type="entry name" value="RNI-like"/>
    <property type="match status" value="1"/>
</dbReference>
<dbReference type="InterPro" id="IPR001611">
    <property type="entry name" value="Leu-rich_rpt"/>
</dbReference>
<dbReference type="GO" id="GO:0019005">
    <property type="term" value="C:SCF ubiquitin ligase complex"/>
    <property type="evidence" value="ECO:0007669"/>
    <property type="project" value="TreeGrafter"/>
</dbReference>
<evidence type="ECO:0000256" key="1">
    <source>
        <dbReference type="SAM" id="MobiDB-lite"/>
    </source>
</evidence>
<dbReference type="InterPro" id="IPR006553">
    <property type="entry name" value="Leu-rich_rpt_Cys-con_subtyp"/>
</dbReference>
<evidence type="ECO:0000313" key="3">
    <source>
        <dbReference type="EMBL" id="OAA58572.1"/>
    </source>
</evidence>